<dbReference type="SUPFAM" id="SSF46565">
    <property type="entry name" value="Chaperone J-domain"/>
    <property type="match status" value="1"/>
</dbReference>
<dbReference type="InterPro" id="IPR001305">
    <property type="entry name" value="HSP_DnaJ_Cys-rich_dom"/>
</dbReference>
<keyword evidence="3" id="KW-0677">Repeat</keyword>
<dbReference type="SUPFAM" id="SSF49493">
    <property type="entry name" value="HSP40/DnaJ peptide-binding domain"/>
    <property type="match status" value="2"/>
</dbReference>
<proteinExistence type="inferred from homology"/>
<dbReference type="GO" id="GO:0051082">
    <property type="term" value="F:unfolded protein binding"/>
    <property type="evidence" value="ECO:0007669"/>
    <property type="project" value="InterPro"/>
</dbReference>
<evidence type="ECO:0000256" key="6">
    <source>
        <dbReference type="ARBA" id="ARBA00023125"/>
    </source>
</evidence>
<evidence type="ECO:0000313" key="12">
    <source>
        <dbReference type="Proteomes" id="UP000789595"/>
    </source>
</evidence>
<evidence type="ECO:0000313" key="11">
    <source>
        <dbReference type="EMBL" id="CAH0374174.1"/>
    </source>
</evidence>
<dbReference type="SUPFAM" id="SSF57938">
    <property type="entry name" value="DnaJ/Hsp40 cysteine-rich domain"/>
    <property type="match status" value="1"/>
</dbReference>
<dbReference type="InterPro" id="IPR036410">
    <property type="entry name" value="HSP_DnaJ_Cys-rich_dom_sf"/>
</dbReference>
<dbReference type="CDD" id="cd06257">
    <property type="entry name" value="DnaJ"/>
    <property type="match status" value="1"/>
</dbReference>
<feature type="region of interest" description="Disordered" evidence="9">
    <location>
        <begin position="633"/>
        <end position="665"/>
    </location>
</feature>
<dbReference type="InterPro" id="IPR018253">
    <property type="entry name" value="DnaJ_domain_CS"/>
</dbReference>
<evidence type="ECO:0000256" key="5">
    <source>
        <dbReference type="ARBA" id="ARBA00022833"/>
    </source>
</evidence>
<dbReference type="FunFam" id="2.10.230.10:FF:000001">
    <property type="entry name" value="DnaJ subfamily A member 2"/>
    <property type="match status" value="1"/>
</dbReference>
<dbReference type="Gene3D" id="2.10.230.10">
    <property type="entry name" value="Heat shock protein DnaJ, cysteine-rich domain"/>
    <property type="match status" value="1"/>
</dbReference>
<evidence type="ECO:0000256" key="8">
    <source>
        <dbReference type="RuleBase" id="RU004020"/>
    </source>
</evidence>
<dbReference type="GO" id="GO:0008270">
    <property type="term" value="F:zinc ion binding"/>
    <property type="evidence" value="ECO:0007669"/>
    <property type="project" value="UniProtKB-KW"/>
</dbReference>
<feature type="domain" description="J" evidence="10">
    <location>
        <begin position="289"/>
        <end position="350"/>
    </location>
</feature>
<dbReference type="Pfam" id="PF00684">
    <property type="entry name" value="DnaJ_CXXCXGXG"/>
    <property type="match status" value="1"/>
</dbReference>
<dbReference type="GO" id="GO:0030544">
    <property type="term" value="F:Hsp70 protein binding"/>
    <property type="evidence" value="ECO:0007669"/>
    <property type="project" value="InterPro"/>
</dbReference>
<keyword evidence="7" id="KW-0539">Nucleus</keyword>
<dbReference type="SMART" id="SM00415">
    <property type="entry name" value="HSF"/>
    <property type="match status" value="1"/>
</dbReference>
<dbReference type="InterPro" id="IPR036390">
    <property type="entry name" value="WH_DNA-bd_sf"/>
</dbReference>
<reference evidence="11" key="1">
    <citation type="submission" date="2021-11" db="EMBL/GenBank/DDBJ databases">
        <authorList>
            <consortium name="Genoscope - CEA"/>
            <person name="William W."/>
        </authorList>
    </citation>
    <scope>NUCLEOTIDE SEQUENCE</scope>
</reference>
<dbReference type="GO" id="GO:0003700">
    <property type="term" value="F:DNA-binding transcription factor activity"/>
    <property type="evidence" value="ECO:0007669"/>
    <property type="project" value="InterPro"/>
</dbReference>
<evidence type="ECO:0000256" key="1">
    <source>
        <dbReference type="ARBA" id="ARBA00004123"/>
    </source>
</evidence>
<dbReference type="GO" id="GO:0005634">
    <property type="term" value="C:nucleus"/>
    <property type="evidence" value="ECO:0007669"/>
    <property type="project" value="UniProtKB-SubCell"/>
</dbReference>
<keyword evidence="5" id="KW-0862">Zinc</keyword>
<comment type="subcellular location">
    <subcellularLocation>
        <location evidence="1">Nucleus</location>
    </subcellularLocation>
</comment>
<keyword evidence="2" id="KW-0479">Metal-binding</keyword>
<dbReference type="PROSITE" id="PS00636">
    <property type="entry name" value="DNAJ_1"/>
    <property type="match status" value="1"/>
</dbReference>
<dbReference type="Gene3D" id="1.10.10.10">
    <property type="entry name" value="Winged helix-like DNA-binding domain superfamily/Winged helix DNA-binding domain"/>
    <property type="match status" value="1"/>
</dbReference>
<evidence type="ECO:0000259" key="10">
    <source>
        <dbReference type="PROSITE" id="PS50076"/>
    </source>
</evidence>
<dbReference type="GO" id="GO:0043565">
    <property type="term" value="F:sequence-specific DNA binding"/>
    <property type="evidence" value="ECO:0007669"/>
    <property type="project" value="InterPro"/>
</dbReference>
<keyword evidence="4" id="KW-0863">Zinc-finger</keyword>
<dbReference type="CDD" id="cd10719">
    <property type="entry name" value="DnaJ_zf"/>
    <property type="match status" value="1"/>
</dbReference>
<dbReference type="PROSITE" id="PS50076">
    <property type="entry name" value="DNAJ_2"/>
    <property type="match status" value="1"/>
</dbReference>
<organism evidence="11 12">
    <name type="scientific">Pelagomonas calceolata</name>
    <dbReference type="NCBI Taxonomy" id="35677"/>
    <lineage>
        <taxon>Eukaryota</taxon>
        <taxon>Sar</taxon>
        <taxon>Stramenopiles</taxon>
        <taxon>Ochrophyta</taxon>
        <taxon>Pelagophyceae</taxon>
        <taxon>Pelagomonadales</taxon>
        <taxon>Pelagomonadaceae</taxon>
        <taxon>Pelagomonas</taxon>
    </lineage>
</organism>
<evidence type="ECO:0000256" key="4">
    <source>
        <dbReference type="ARBA" id="ARBA00022771"/>
    </source>
</evidence>
<dbReference type="PRINTS" id="PR00056">
    <property type="entry name" value="HSFDOMAIN"/>
</dbReference>
<dbReference type="InterPro" id="IPR002939">
    <property type="entry name" value="DnaJ_C"/>
</dbReference>
<dbReference type="InterPro" id="IPR044713">
    <property type="entry name" value="DNJA1/2-like"/>
</dbReference>
<keyword evidence="6" id="KW-0238">DNA-binding</keyword>
<dbReference type="SMART" id="SM00271">
    <property type="entry name" value="DnaJ"/>
    <property type="match status" value="1"/>
</dbReference>
<evidence type="ECO:0000256" key="9">
    <source>
        <dbReference type="SAM" id="MobiDB-lite"/>
    </source>
</evidence>
<dbReference type="CDD" id="cd10747">
    <property type="entry name" value="DnaJ_C"/>
    <property type="match status" value="1"/>
</dbReference>
<evidence type="ECO:0000256" key="3">
    <source>
        <dbReference type="ARBA" id="ARBA00022737"/>
    </source>
</evidence>
<gene>
    <name evidence="11" type="ORF">PECAL_4P14430</name>
</gene>
<keyword evidence="12" id="KW-1185">Reference proteome</keyword>
<dbReference type="Gene3D" id="2.60.260.20">
    <property type="entry name" value="Urease metallochaperone UreE, N-terminal domain"/>
    <property type="match status" value="2"/>
</dbReference>
<dbReference type="OrthoDB" id="550424at2759"/>
<dbReference type="Pfam" id="PF00447">
    <property type="entry name" value="HSF_DNA-bind"/>
    <property type="match status" value="1"/>
</dbReference>
<accession>A0A8J2SVN3</accession>
<dbReference type="AlphaFoldDB" id="A0A8J2SVN3"/>
<dbReference type="Gene3D" id="1.10.287.110">
    <property type="entry name" value="DnaJ domain"/>
    <property type="match status" value="1"/>
</dbReference>
<dbReference type="InterPro" id="IPR008971">
    <property type="entry name" value="HSP40/DnaJ_pept-bd"/>
</dbReference>
<evidence type="ECO:0000256" key="2">
    <source>
        <dbReference type="ARBA" id="ARBA00022723"/>
    </source>
</evidence>
<dbReference type="PRINTS" id="PR00625">
    <property type="entry name" value="JDOMAIN"/>
</dbReference>
<comment type="similarity">
    <text evidence="8">Belongs to the HSF family.</text>
</comment>
<dbReference type="PANTHER" id="PTHR43888">
    <property type="entry name" value="DNAJ-LIKE-2, ISOFORM A-RELATED"/>
    <property type="match status" value="1"/>
</dbReference>
<dbReference type="InterPro" id="IPR000232">
    <property type="entry name" value="HSF_DNA-bd"/>
</dbReference>
<dbReference type="EMBL" id="CAKKNE010000004">
    <property type="protein sequence ID" value="CAH0374174.1"/>
    <property type="molecule type" value="Genomic_DNA"/>
</dbReference>
<evidence type="ECO:0000256" key="7">
    <source>
        <dbReference type="ARBA" id="ARBA00023242"/>
    </source>
</evidence>
<comment type="caution">
    <text evidence="11">The sequence shown here is derived from an EMBL/GenBank/DDBJ whole genome shotgun (WGS) entry which is preliminary data.</text>
</comment>
<sequence length="665" mass="72430">MISALDGVVGGWSKNGDTMVIFDPEKFAAEIIPQYFRHNNFRSFVRQLHHYGFQKLRADANAGPAAQAQCEFKHPNFRRGRHDLLVLIDRDTRPGHGGPDAAAQRARQAELGREVADLHSKVANLTETLDKVVGVLASQGLGLDGEHLLSLTHAPEDSGVEEEASVDSDDDEIWVLRRPPAEIKADAMRLHAAAAAEAAVERARGGGADDAAEDFGKYPTAHDKTIGINLRGHLPVFRAGASFEEGDEDAWEEEKMFFGGGGIPFGMDGDMPGGMGGMGRSREPADTQALYDVLGVTKKATQSEIKKAFRKLALKKHPDKGGDVEEFKKIQAAYEVLGDEEKRSKYDQYGLEGLEGGDMPEGMDIFDMFFGGGRRRRGGGGKRKAEDTVYPLKVSLEDLYNGKTAKLAITRNVMKGEPRKCSTCRGQGVVIQMRQIGPGMVQQLQARCPDCSGGYKVTMKKERQVLEVNVDKGATHNTKLRFSGMGNEQPNTEPGDVVFVLQQKDHAVFKRKGADLLIQKDVALVEALCGFEFVVKQLDGRSLLVKSKPGQIVRPEVSAGVPYVLCVDGEGMPKAGNPFDKGRLFVLFTIVFPPNYSLGDEQAALLKQALPPALNMDTYDANEVEEAMLEEIDLDELGKGQGAAGGDSEDDEDGDPRQRVQCAQS</sequence>
<dbReference type="InterPro" id="IPR001623">
    <property type="entry name" value="DnaJ_domain"/>
</dbReference>
<dbReference type="InterPro" id="IPR036388">
    <property type="entry name" value="WH-like_DNA-bd_sf"/>
</dbReference>
<protein>
    <recommendedName>
        <fullName evidence="10">J domain-containing protein</fullName>
    </recommendedName>
</protein>
<dbReference type="InterPro" id="IPR036869">
    <property type="entry name" value="J_dom_sf"/>
</dbReference>
<dbReference type="Pfam" id="PF00226">
    <property type="entry name" value="DnaJ"/>
    <property type="match status" value="1"/>
</dbReference>
<dbReference type="SUPFAM" id="SSF46785">
    <property type="entry name" value="Winged helix' DNA-binding domain"/>
    <property type="match status" value="1"/>
</dbReference>
<dbReference type="Proteomes" id="UP000789595">
    <property type="component" value="Unassembled WGS sequence"/>
</dbReference>
<name>A0A8J2SVN3_9STRA</name>
<dbReference type="FunFam" id="2.60.260.20:FF:000003">
    <property type="entry name" value="DnaJ subfamily A member 2"/>
    <property type="match status" value="1"/>
</dbReference>
<dbReference type="Pfam" id="PF01556">
    <property type="entry name" value="DnaJ_C"/>
    <property type="match status" value="1"/>
</dbReference>
<dbReference type="GO" id="GO:0006457">
    <property type="term" value="P:protein folding"/>
    <property type="evidence" value="ECO:0007669"/>
    <property type="project" value="InterPro"/>
</dbReference>